<evidence type="ECO:0000313" key="4">
    <source>
        <dbReference type="Proteomes" id="UP000494165"/>
    </source>
</evidence>
<feature type="compositionally biased region" description="Acidic residues" evidence="1">
    <location>
        <begin position="264"/>
        <end position="276"/>
    </location>
</feature>
<name>A0A8S1CG56_9INSE</name>
<keyword evidence="4" id="KW-1185">Reference proteome</keyword>
<dbReference type="Gene3D" id="2.30.29.30">
    <property type="entry name" value="Pleckstrin-homology domain (PH domain)/Phosphotyrosine-binding domain (PTB)"/>
    <property type="match status" value="1"/>
</dbReference>
<proteinExistence type="predicted"/>
<dbReference type="PANTHER" id="PTHR23138:SF141">
    <property type="entry name" value="NUCLEAR PORE COMPLEX PROTEIN NUP50"/>
    <property type="match status" value="1"/>
</dbReference>
<dbReference type="InterPro" id="IPR011993">
    <property type="entry name" value="PH-like_dom_sf"/>
</dbReference>
<protein>
    <recommendedName>
        <fullName evidence="2">RanBD1 domain-containing protein</fullName>
    </recommendedName>
</protein>
<gene>
    <name evidence="3" type="ORF">CLODIP_2_CD07511</name>
</gene>
<dbReference type="Proteomes" id="UP000494165">
    <property type="component" value="Unassembled WGS sequence"/>
</dbReference>
<dbReference type="OrthoDB" id="10062131at2759"/>
<dbReference type="InterPro" id="IPR000156">
    <property type="entry name" value="Ran_bind_dom"/>
</dbReference>
<feature type="region of interest" description="Disordered" evidence="1">
    <location>
        <begin position="257"/>
        <end position="278"/>
    </location>
</feature>
<dbReference type="EMBL" id="CADEPI010000028">
    <property type="protein sequence ID" value="CAB3367058.1"/>
    <property type="molecule type" value="Genomic_DNA"/>
</dbReference>
<dbReference type="SUPFAM" id="SSF50729">
    <property type="entry name" value="PH domain-like"/>
    <property type="match status" value="1"/>
</dbReference>
<dbReference type="AlphaFoldDB" id="A0A8S1CG56"/>
<evidence type="ECO:0000313" key="3">
    <source>
        <dbReference type="EMBL" id="CAB3367058.1"/>
    </source>
</evidence>
<comment type="caution">
    <text evidence="3">The sequence shown here is derived from an EMBL/GenBank/DDBJ whole genome shotgun (WGS) entry which is preliminary data.</text>
</comment>
<reference evidence="3 4" key="1">
    <citation type="submission" date="2020-04" db="EMBL/GenBank/DDBJ databases">
        <authorList>
            <person name="Alioto T."/>
            <person name="Alioto T."/>
            <person name="Gomez Garrido J."/>
        </authorList>
    </citation>
    <scope>NUCLEOTIDE SEQUENCE [LARGE SCALE GENOMIC DNA]</scope>
</reference>
<dbReference type="PROSITE" id="PS50196">
    <property type="entry name" value="RANBD1"/>
    <property type="match status" value="1"/>
</dbReference>
<dbReference type="SMART" id="SM00160">
    <property type="entry name" value="RanBD"/>
    <property type="match status" value="1"/>
</dbReference>
<dbReference type="InterPro" id="IPR045255">
    <property type="entry name" value="RanBP1-like"/>
</dbReference>
<evidence type="ECO:0000259" key="2">
    <source>
        <dbReference type="PROSITE" id="PS50196"/>
    </source>
</evidence>
<accession>A0A8S1CG56</accession>
<dbReference type="CDD" id="cd13170">
    <property type="entry name" value="RanBD_NUP50"/>
    <property type="match status" value="1"/>
</dbReference>
<organism evidence="3 4">
    <name type="scientific">Cloeon dipterum</name>
    <dbReference type="NCBI Taxonomy" id="197152"/>
    <lineage>
        <taxon>Eukaryota</taxon>
        <taxon>Metazoa</taxon>
        <taxon>Ecdysozoa</taxon>
        <taxon>Arthropoda</taxon>
        <taxon>Hexapoda</taxon>
        <taxon>Insecta</taxon>
        <taxon>Pterygota</taxon>
        <taxon>Palaeoptera</taxon>
        <taxon>Ephemeroptera</taxon>
        <taxon>Pisciforma</taxon>
        <taxon>Baetidae</taxon>
        <taxon>Cloeon</taxon>
    </lineage>
</organism>
<sequence>MVAGFFFFQKTPFAAFTGFSSSTPAAKPNFSFVNSTPANKTNGQQQQEKKQAASAEDYYHQLKSLNVSVSSWISKHVQSNPYCILTPVFRDYEKHLANIEKKKPLLPAESETADSSSVTEGESTLELKTDAAEVKKDDPPPPAAAPEAPPDKEEPKVEEKKVVEEKPEAAAGVNIFGSMGKASTFSFGSAKPSTAAQPNSFVFGITNPSTTSLFGSNPSPFGGASLSGTSAFGFGNKPASSTFSFGSTEPAFSFSNIAKKPEGGEGENTEEAEEAEEPPKVEFNTFKEDDSIFDIKCKMFVLKDKEYKERGLGQLFIKRKDSESKSQLLIRSSGATGQILLNVLLNSSLDPKRVGKNNVQMACIALPTDKEPSVVMVRVKTGEDADSLLQKIKDNQM</sequence>
<feature type="compositionally biased region" description="Basic and acidic residues" evidence="1">
    <location>
        <begin position="149"/>
        <end position="165"/>
    </location>
</feature>
<feature type="domain" description="RanBD1" evidence="2">
    <location>
        <begin position="253"/>
        <end position="397"/>
    </location>
</feature>
<dbReference type="GO" id="GO:0006606">
    <property type="term" value="P:protein import into nucleus"/>
    <property type="evidence" value="ECO:0007669"/>
    <property type="project" value="TreeGrafter"/>
</dbReference>
<feature type="region of interest" description="Disordered" evidence="1">
    <location>
        <begin position="131"/>
        <end position="165"/>
    </location>
</feature>
<dbReference type="PANTHER" id="PTHR23138">
    <property type="entry name" value="RAN BINDING PROTEIN"/>
    <property type="match status" value="1"/>
</dbReference>
<evidence type="ECO:0000256" key="1">
    <source>
        <dbReference type="SAM" id="MobiDB-lite"/>
    </source>
</evidence>
<dbReference type="Pfam" id="PF00638">
    <property type="entry name" value="Ran_BP1"/>
    <property type="match status" value="1"/>
</dbReference>